<reference evidence="3 4" key="1">
    <citation type="submission" date="2023-11" db="EMBL/GenBank/DDBJ databases">
        <title>Halocaridina rubra genome assembly.</title>
        <authorList>
            <person name="Smith C."/>
        </authorList>
    </citation>
    <scope>NUCLEOTIDE SEQUENCE [LARGE SCALE GENOMIC DNA]</scope>
    <source>
        <strain evidence="3">EP-1</strain>
        <tissue evidence="3">Whole</tissue>
    </source>
</reference>
<sequence length="145" mass="17021">MSRKRILSLSTPRPDKQKERGCSGELILSEFSVQIKTNVMTLFRMPRWLRRIIRRSTHPVPEVRAHFLKWRLSLLYVFFAWNLCGVVLYKVYIGKIKNEDSGVSQGRQFAELFKAENVTLVRMKGLNYIESVDLEDEKKQSEAEN</sequence>
<keyword evidence="2" id="KW-0472">Membrane</keyword>
<dbReference type="Proteomes" id="UP001381693">
    <property type="component" value="Unassembled WGS sequence"/>
</dbReference>
<dbReference type="AlphaFoldDB" id="A0AAN9AEJ2"/>
<protein>
    <submittedName>
        <fullName evidence="3">Uncharacterized protein</fullName>
    </submittedName>
</protein>
<proteinExistence type="predicted"/>
<feature type="region of interest" description="Disordered" evidence="1">
    <location>
        <begin position="1"/>
        <end position="20"/>
    </location>
</feature>
<keyword evidence="2" id="KW-1133">Transmembrane helix</keyword>
<dbReference type="EMBL" id="JAXCGZ010000668">
    <property type="protein sequence ID" value="KAK7085689.1"/>
    <property type="molecule type" value="Genomic_DNA"/>
</dbReference>
<keyword evidence="4" id="KW-1185">Reference proteome</keyword>
<evidence type="ECO:0000313" key="4">
    <source>
        <dbReference type="Proteomes" id="UP001381693"/>
    </source>
</evidence>
<name>A0AAN9AEJ2_HALRR</name>
<evidence type="ECO:0000256" key="2">
    <source>
        <dbReference type="SAM" id="Phobius"/>
    </source>
</evidence>
<accession>A0AAN9AEJ2</accession>
<organism evidence="3 4">
    <name type="scientific">Halocaridina rubra</name>
    <name type="common">Hawaiian red shrimp</name>
    <dbReference type="NCBI Taxonomy" id="373956"/>
    <lineage>
        <taxon>Eukaryota</taxon>
        <taxon>Metazoa</taxon>
        <taxon>Ecdysozoa</taxon>
        <taxon>Arthropoda</taxon>
        <taxon>Crustacea</taxon>
        <taxon>Multicrustacea</taxon>
        <taxon>Malacostraca</taxon>
        <taxon>Eumalacostraca</taxon>
        <taxon>Eucarida</taxon>
        <taxon>Decapoda</taxon>
        <taxon>Pleocyemata</taxon>
        <taxon>Caridea</taxon>
        <taxon>Atyoidea</taxon>
        <taxon>Atyidae</taxon>
        <taxon>Halocaridina</taxon>
    </lineage>
</organism>
<evidence type="ECO:0000256" key="1">
    <source>
        <dbReference type="SAM" id="MobiDB-lite"/>
    </source>
</evidence>
<gene>
    <name evidence="3" type="ORF">SK128_028564</name>
</gene>
<evidence type="ECO:0000313" key="3">
    <source>
        <dbReference type="EMBL" id="KAK7085689.1"/>
    </source>
</evidence>
<comment type="caution">
    <text evidence="3">The sequence shown here is derived from an EMBL/GenBank/DDBJ whole genome shotgun (WGS) entry which is preliminary data.</text>
</comment>
<feature type="transmembrane region" description="Helical" evidence="2">
    <location>
        <begin position="74"/>
        <end position="92"/>
    </location>
</feature>
<keyword evidence="2" id="KW-0812">Transmembrane</keyword>